<dbReference type="CDD" id="cd01637">
    <property type="entry name" value="IMPase_like"/>
    <property type="match status" value="1"/>
</dbReference>
<organism evidence="2 3">
    <name type="scientific">Puniceicoccus vermicola</name>
    <dbReference type="NCBI Taxonomy" id="388746"/>
    <lineage>
        <taxon>Bacteria</taxon>
        <taxon>Pseudomonadati</taxon>
        <taxon>Verrucomicrobiota</taxon>
        <taxon>Opitutia</taxon>
        <taxon>Puniceicoccales</taxon>
        <taxon>Puniceicoccaceae</taxon>
        <taxon>Puniceicoccus</taxon>
    </lineage>
</organism>
<evidence type="ECO:0000256" key="1">
    <source>
        <dbReference type="PIRSR" id="PIRSR600760-2"/>
    </source>
</evidence>
<dbReference type="Pfam" id="PF00459">
    <property type="entry name" value="Inositol_P"/>
    <property type="match status" value="1"/>
</dbReference>
<accession>A0A7X1B1V9</accession>
<dbReference type="SUPFAM" id="SSF56655">
    <property type="entry name" value="Carbohydrate phosphatase"/>
    <property type="match status" value="1"/>
</dbReference>
<proteinExistence type="predicted"/>
<comment type="caution">
    <text evidence="2">The sequence shown here is derived from an EMBL/GenBank/DDBJ whole genome shotgun (WGS) entry which is preliminary data.</text>
</comment>
<dbReference type="GO" id="GO:0006020">
    <property type="term" value="P:inositol metabolic process"/>
    <property type="evidence" value="ECO:0007669"/>
    <property type="project" value="TreeGrafter"/>
</dbReference>
<dbReference type="RefSeq" id="WP_185694723.1">
    <property type="nucleotide sequence ID" value="NZ_JACHVA010000138.1"/>
</dbReference>
<name>A0A7X1B1V9_9BACT</name>
<keyword evidence="1" id="KW-0460">Magnesium</keyword>
<dbReference type="EMBL" id="JACHVA010000138">
    <property type="protein sequence ID" value="MBC2604106.1"/>
    <property type="molecule type" value="Genomic_DNA"/>
</dbReference>
<dbReference type="InterPro" id="IPR000760">
    <property type="entry name" value="Inositol_monophosphatase-like"/>
</dbReference>
<feature type="binding site" evidence="1">
    <location>
        <position position="93"/>
    </location>
    <ligand>
        <name>Mg(2+)</name>
        <dbReference type="ChEBI" id="CHEBI:18420"/>
        <label>2</label>
    </ligand>
</feature>
<dbReference type="AlphaFoldDB" id="A0A7X1B1V9"/>
<keyword evidence="3" id="KW-1185">Reference proteome</keyword>
<dbReference type="Gene3D" id="3.30.540.10">
    <property type="entry name" value="Fructose-1,6-Bisphosphatase, subunit A, domain 1"/>
    <property type="match status" value="1"/>
</dbReference>
<reference evidence="2 3" key="1">
    <citation type="submission" date="2020-07" db="EMBL/GenBank/DDBJ databases">
        <authorList>
            <person name="Feng X."/>
        </authorList>
    </citation>
    <scope>NUCLEOTIDE SEQUENCE [LARGE SCALE GENOMIC DNA]</scope>
    <source>
        <strain evidence="2 3">JCM14086</strain>
    </source>
</reference>
<evidence type="ECO:0000313" key="2">
    <source>
        <dbReference type="EMBL" id="MBC2604106.1"/>
    </source>
</evidence>
<sequence length="267" mass="30106">MSEVSQEMARRIEKGTEWVRREIPFFRDSFASVDSEWKVDRSRVTEADHGISDRILAGIEESFPDDDGCSEESGQDGKRELKARFSWVLDPVDGTNNFAIGLPNCAISLALLENGFPVYGWVYDYAGNRLIHGGAGRGLFEEDRPLKPRPPEAGGHTPIGLQFPIPEAEVERLTPLMNRERVRSLGSGTMEGVYVALGFLEGAIDYRVKVWDIAAFMAFFPETQTVCRFLGESPFPLRSFDPEMEATPYMAGTEEFFRRMESIISFR</sequence>
<dbReference type="Gene3D" id="3.40.190.80">
    <property type="match status" value="1"/>
</dbReference>
<keyword evidence="1" id="KW-0479">Metal-binding</keyword>
<dbReference type="GO" id="GO:0008934">
    <property type="term" value="F:inositol monophosphate 1-phosphatase activity"/>
    <property type="evidence" value="ECO:0007669"/>
    <property type="project" value="TreeGrafter"/>
</dbReference>
<feature type="binding site" evidence="1">
    <location>
        <position position="212"/>
    </location>
    <ligand>
        <name>Mg(2+)</name>
        <dbReference type="ChEBI" id="CHEBI:18420"/>
        <label>1</label>
        <note>catalytic</note>
    </ligand>
</feature>
<dbReference type="PANTHER" id="PTHR20854:SF4">
    <property type="entry name" value="INOSITOL-1-MONOPHOSPHATASE-RELATED"/>
    <property type="match status" value="1"/>
</dbReference>
<protein>
    <submittedName>
        <fullName evidence="2">Inositol monophosphatase</fullName>
    </submittedName>
</protein>
<dbReference type="GO" id="GO:0007165">
    <property type="term" value="P:signal transduction"/>
    <property type="evidence" value="ECO:0007669"/>
    <property type="project" value="TreeGrafter"/>
</dbReference>
<feature type="binding site" evidence="1">
    <location>
        <position position="90"/>
    </location>
    <ligand>
        <name>Mg(2+)</name>
        <dbReference type="ChEBI" id="CHEBI:18420"/>
        <label>2</label>
    </ligand>
</feature>
<dbReference type="GO" id="GO:0046872">
    <property type="term" value="F:metal ion binding"/>
    <property type="evidence" value="ECO:0007669"/>
    <property type="project" value="UniProtKB-KW"/>
</dbReference>
<dbReference type="PRINTS" id="PR00377">
    <property type="entry name" value="IMPHPHTASES"/>
</dbReference>
<feature type="binding site" evidence="1">
    <location>
        <position position="71"/>
    </location>
    <ligand>
        <name>Mg(2+)</name>
        <dbReference type="ChEBI" id="CHEBI:18420"/>
        <label>1</label>
        <note>catalytic</note>
    </ligand>
</feature>
<gene>
    <name evidence="2" type="ORF">H5P30_20170</name>
</gene>
<dbReference type="Proteomes" id="UP000525652">
    <property type="component" value="Unassembled WGS sequence"/>
</dbReference>
<dbReference type="PANTHER" id="PTHR20854">
    <property type="entry name" value="INOSITOL MONOPHOSPHATASE"/>
    <property type="match status" value="1"/>
</dbReference>
<evidence type="ECO:0000313" key="3">
    <source>
        <dbReference type="Proteomes" id="UP000525652"/>
    </source>
</evidence>
<comment type="cofactor">
    <cofactor evidence="1">
        <name>Mg(2+)</name>
        <dbReference type="ChEBI" id="CHEBI:18420"/>
    </cofactor>
</comment>